<protein>
    <submittedName>
        <fullName evidence="2">Antitoxin protein of toxin-antitoxin system</fullName>
    </submittedName>
</protein>
<evidence type="ECO:0000256" key="1">
    <source>
        <dbReference type="SAM" id="MobiDB-lite"/>
    </source>
</evidence>
<comment type="caution">
    <text evidence="2">The sequence shown here is derived from an EMBL/GenBank/DDBJ whole genome shotgun (WGS) entry which is preliminary data.</text>
</comment>
<accession>A0A542E9T6</accession>
<evidence type="ECO:0000313" key="3">
    <source>
        <dbReference type="Proteomes" id="UP000316298"/>
    </source>
</evidence>
<dbReference type="InterPro" id="IPR028037">
    <property type="entry name" value="Antitoxin_Rv0909/MT0933"/>
</dbReference>
<dbReference type="OrthoDB" id="5125103at2"/>
<evidence type="ECO:0000313" key="2">
    <source>
        <dbReference type="EMBL" id="TQJ12095.1"/>
    </source>
</evidence>
<sequence length="65" mass="7354">MGMFDEMKNKAEDLAKDHPDQVNEGLDKAGDFANEKTGDKYEDQIEKGEDFARDRLGSEDDNNQS</sequence>
<dbReference type="Pfam" id="PF14013">
    <property type="entry name" value="MT0933_antitox"/>
    <property type="match status" value="1"/>
</dbReference>
<proteinExistence type="predicted"/>
<organism evidence="2 3">
    <name type="scientific">Kribbella jejuensis</name>
    <dbReference type="NCBI Taxonomy" id="236068"/>
    <lineage>
        <taxon>Bacteria</taxon>
        <taxon>Bacillati</taxon>
        <taxon>Actinomycetota</taxon>
        <taxon>Actinomycetes</taxon>
        <taxon>Propionibacteriales</taxon>
        <taxon>Kribbellaceae</taxon>
        <taxon>Kribbella</taxon>
    </lineage>
</organism>
<feature type="region of interest" description="Disordered" evidence="1">
    <location>
        <begin position="1"/>
        <end position="65"/>
    </location>
</feature>
<dbReference type="AlphaFoldDB" id="A0A542E9T6"/>
<feature type="compositionally biased region" description="Basic and acidic residues" evidence="1">
    <location>
        <begin position="1"/>
        <end position="58"/>
    </location>
</feature>
<dbReference type="EMBL" id="VFMM01000002">
    <property type="protein sequence ID" value="TQJ12095.1"/>
    <property type="molecule type" value="Genomic_DNA"/>
</dbReference>
<dbReference type="Proteomes" id="UP000316298">
    <property type="component" value="Unassembled WGS sequence"/>
</dbReference>
<keyword evidence="3" id="KW-1185">Reference proteome</keyword>
<gene>
    <name evidence="2" type="ORF">FB475_5023</name>
</gene>
<reference evidence="2 3" key="1">
    <citation type="submission" date="2019-06" db="EMBL/GenBank/DDBJ databases">
        <title>Sequencing the genomes of 1000 actinobacteria strains.</title>
        <authorList>
            <person name="Klenk H.-P."/>
        </authorList>
    </citation>
    <scope>NUCLEOTIDE SEQUENCE [LARGE SCALE GENOMIC DNA]</scope>
    <source>
        <strain evidence="2 3">DSM 17305</strain>
    </source>
</reference>
<name>A0A542E9T6_9ACTN</name>